<feature type="domain" description="Barstar (barnase inhibitor)" evidence="2">
    <location>
        <begin position="11"/>
        <end position="88"/>
    </location>
</feature>
<gene>
    <name evidence="3" type="ORF">ACFFJC_12660</name>
</gene>
<dbReference type="EMBL" id="JBHLWK010000015">
    <property type="protein sequence ID" value="MFC0205117.1"/>
    <property type="molecule type" value="Genomic_DNA"/>
</dbReference>
<accession>A0ABV6CX05</accession>
<reference evidence="3 4" key="1">
    <citation type="submission" date="2024-09" db="EMBL/GenBank/DDBJ databases">
        <authorList>
            <person name="Sun Q."/>
            <person name="Mori K."/>
        </authorList>
    </citation>
    <scope>NUCLEOTIDE SEQUENCE [LARGE SCALE GENOMIC DNA]</scope>
    <source>
        <strain evidence="3 4">CCM 7706</strain>
    </source>
</reference>
<protein>
    <submittedName>
        <fullName evidence="3">Barstar family protein</fullName>
    </submittedName>
</protein>
<dbReference type="Gene3D" id="3.30.370.10">
    <property type="entry name" value="Barstar-like"/>
    <property type="match status" value="1"/>
</dbReference>
<evidence type="ECO:0000256" key="1">
    <source>
        <dbReference type="ARBA" id="ARBA00006845"/>
    </source>
</evidence>
<dbReference type="InterPro" id="IPR000468">
    <property type="entry name" value="Barstar"/>
</dbReference>
<evidence type="ECO:0000313" key="4">
    <source>
        <dbReference type="Proteomes" id="UP001589798"/>
    </source>
</evidence>
<dbReference type="SUPFAM" id="SSF52038">
    <property type="entry name" value="Barstar-related"/>
    <property type="match status" value="1"/>
</dbReference>
<comment type="caution">
    <text evidence="3">The sequence shown here is derived from an EMBL/GenBank/DDBJ whole genome shotgun (WGS) entry which is preliminary data.</text>
</comment>
<comment type="similarity">
    <text evidence="1">Belongs to the barstar family.</text>
</comment>
<sequence>MTDRDLPPPRFVIEGSAITGIAAFYDEINRVFMAGEDWRLGESLDAFDDLLHGGFGALPAGRPATIVWKDMDASRAALGRAATLALLRARLPERTQFNGAKISDQIAELEAGRGTTYFDVVMAIVADHPAITVVPG</sequence>
<evidence type="ECO:0000313" key="3">
    <source>
        <dbReference type="EMBL" id="MFC0205117.1"/>
    </source>
</evidence>
<dbReference type="Pfam" id="PF01337">
    <property type="entry name" value="Barstar"/>
    <property type="match status" value="1"/>
</dbReference>
<dbReference type="InterPro" id="IPR035905">
    <property type="entry name" value="Barstar-like_sf"/>
</dbReference>
<proteinExistence type="inferred from homology"/>
<evidence type="ECO:0000259" key="2">
    <source>
        <dbReference type="Pfam" id="PF01337"/>
    </source>
</evidence>
<name>A0ABV6CX05_9SPHN</name>
<dbReference type="RefSeq" id="WP_379487851.1">
    <property type="nucleotide sequence ID" value="NZ_JBHLWK010000015.1"/>
</dbReference>
<organism evidence="3 4">
    <name type="scientific">Novosphingobium soli</name>
    <dbReference type="NCBI Taxonomy" id="574956"/>
    <lineage>
        <taxon>Bacteria</taxon>
        <taxon>Pseudomonadati</taxon>
        <taxon>Pseudomonadota</taxon>
        <taxon>Alphaproteobacteria</taxon>
        <taxon>Sphingomonadales</taxon>
        <taxon>Sphingomonadaceae</taxon>
        <taxon>Novosphingobium</taxon>
    </lineage>
</organism>
<keyword evidence="4" id="KW-1185">Reference proteome</keyword>
<dbReference type="Proteomes" id="UP001589798">
    <property type="component" value="Unassembled WGS sequence"/>
</dbReference>